<gene>
    <name evidence="2" type="ORF">RJ40_05885</name>
</gene>
<dbReference type="AlphaFoldDB" id="A0A8A3S4I2"/>
<keyword evidence="1" id="KW-0472">Membrane</keyword>
<name>A0A8A3S4I2_9EURY</name>
<accession>A0A8A3S4I2</accession>
<keyword evidence="3" id="KW-1185">Reference proteome</keyword>
<dbReference type="Proteomes" id="UP001042704">
    <property type="component" value="Chromosome"/>
</dbReference>
<dbReference type="RefSeq" id="WP_265582427.1">
    <property type="nucleotide sequence ID" value="NZ_CP036172.1"/>
</dbReference>
<dbReference type="EMBL" id="CP036172">
    <property type="protein sequence ID" value="QSZ67058.1"/>
    <property type="molecule type" value="Genomic_DNA"/>
</dbReference>
<reference evidence="2" key="1">
    <citation type="journal article" date="2001" name="Int. J. Syst. Evol. Microbiol.">
        <title>Methanofollis aquaemaris sp. nov., a methanogen isolated from an aquaculture fish pond.</title>
        <authorList>
            <person name="Lai M.C."/>
            <person name="Chen S.C."/>
        </authorList>
    </citation>
    <scope>NUCLEOTIDE SEQUENCE</scope>
    <source>
        <strain evidence="2">N2F9704</strain>
    </source>
</reference>
<protein>
    <submittedName>
        <fullName evidence="2">Uncharacterized protein</fullName>
    </submittedName>
</protein>
<proteinExistence type="predicted"/>
<reference evidence="2" key="2">
    <citation type="submission" date="2019-02" db="EMBL/GenBank/DDBJ databases">
        <authorList>
            <person name="Chen S.-C."/>
            <person name="Chien H.-H."/>
            <person name="Lai M.-C."/>
        </authorList>
    </citation>
    <scope>NUCLEOTIDE SEQUENCE</scope>
    <source>
        <strain evidence="2">N2F9704</strain>
    </source>
</reference>
<keyword evidence="1" id="KW-0812">Transmembrane</keyword>
<evidence type="ECO:0000313" key="3">
    <source>
        <dbReference type="Proteomes" id="UP001042704"/>
    </source>
</evidence>
<evidence type="ECO:0000256" key="1">
    <source>
        <dbReference type="SAM" id="Phobius"/>
    </source>
</evidence>
<organism evidence="2 3">
    <name type="scientific">Methanofollis aquaemaris</name>
    <dbReference type="NCBI Taxonomy" id="126734"/>
    <lineage>
        <taxon>Archaea</taxon>
        <taxon>Methanobacteriati</taxon>
        <taxon>Methanobacteriota</taxon>
        <taxon>Stenosarchaea group</taxon>
        <taxon>Methanomicrobia</taxon>
        <taxon>Methanomicrobiales</taxon>
        <taxon>Methanomicrobiaceae</taxon>
        <taxon>Methanofollis</taxon>
    </lineage>
</organism>
<feature type="transmembrane region" description="Helical" evidence="1">
    <location>
        <begin position="34"/>
        <end position="55"/>
    </location>
</feature>
<keyword evidence="1" id="KW-1133">Transmembrane helix</keyword>
<dbReference type="GeneID" id="76423871"/>
<evidence type="ECO:0000313" key="2">
    <source>
        <dbReference type="EMBL" id="QSZ67058.1"/>
    </source>
</evidence>
<dbReference type="KEGG" id="maqe:RJ40_05885"/>
<sequence>MDRSHTRSIIVLFVAVMAGLLASRFVRSVWPDPVVMFVATAGVIMAVDLLLTALLKRTGWEDRQES</sequence>